<name>A0A391P610_9FIRM</name>
<dbReference type="RefSeq" id="WP_170141685.1">
    <property type="nucleotide sequence ID" value="NZ_BHGK01000001.1"/>
</dbReference>
<evidence type="ECO:0000256" key="2">
    <source>
        <dbReference type="ARBA" id="ARBA00009777"/>
    </source>
</evidence>
<dbReference type="Pfam" id="PF00037">
    <property type="entry name" value="Fer4"/>
    <property type="match status" value="2"/>
</dbReference>
<gene>
    <name evidence="12" type="ORF">KGMB01110_07040</name>
</gene>
<dbReference type="InterPro" id="IPR012839">
    <property type="entry name" value="Organic_radical_activase"/>
</dbReference>
<dbReference type="InterPro" id="IPR013785">
    <property type="entry name" value="Aldolase_TIM"/>
</dbReference>
<evidence type="ECO:0000256" key="8">
    <source>
        <dbReference type="ARBA" id="ARBA00023014"/>
    </source>
</evidence>
<keyword evidence="13" id="KW-1185">Reference proteome</keyword>
<evidence type="ECO:0000259" key="11">
    <source>
        <dbReference type="PROSITE" id="PS51918"/>
    </source>
</evidence>
<comment type="similarity">
    <text evidence="2">Belongs to the organic radical-activating enzymes family.</text>
</comment>
<dbReference type="PIRSF" id="PIRSF000371">
    <property type="entry name" value="PFL_act_enz"/>
    <property type="match status" value="1"/>
</dbReference>
<dbReference type="PROSITE" id="PS51379">
    <property type="entry name" value="4FE4S_FER_2"/>
    <property type="match status" value="2"/>
</dbReference>
<dbReference type="SFLD" id="SFLDG01066">
    <property type="entry name" value="organic_radical-activating_enz"/>
    <property type="match status" value="1"/>
</dbReference>
<feature type="domain" description="Radical SAM core" evidence="11">
    <location>
        <begin position="16"/>
        <end position="297"/>
    </location>
</feature>
<evidence type="ECO:0000259" key="10">
    <source>
        <dbReference type="PROSITE" id="PS51379"/>
    </source>
</evidence>
<keyword evidence="6" id="KW-0560">Oxidoreductase</keyword>
<dbReference type="GO" id="GO:0016491">
    <property type="term" value="F:oxidoreductase activity"/>
    <property type="evidence" value="ECO:0007669"/>
    <property type="project" value="UniProtKB-KW"/>
</dbReference>
<dbReference type="PROSITE" id="PS01087">
    <property type="entry name" value="RADICAL_ACTIVATING"/>
    <property type="match status" value="1"/>
</dbReference>
<dbReference type="CDD" id="cd01335">
    <property type="entry name" value="Radical_SAM"/>
    <property type="match status" value="1"/>
</dbReference>
<dbReference type="NCBIfam" id="TIGR02494">
    <property type="entry name" value="PFLE_PFLC"/>
    <property type="match status" value="1"/>
</dbReference>
<evidence type="ECO:0000256" key="5">
    <source>
        <dbReference type="ARBA" id="ARBA00022723"/>
    </source>
</evidence>
<dbReference type="EMBL" id="BHGK01000001">
    <property type="protein sequence ID" value="GCA66268.1"/>
    <property type="molecule type" value="Genomic_DNA"/>
</dbReference>
<keyword evidence="5" id="KW-0479">Metal-binding</keyword>
<dbReference type="GO" id="GO:0051539">
    <property type="term" value="F:4 iron, 4 sulfur cluster binding"/>
    <property type="evidence" value="ECO:0007669"/>
    <property type="project" value="UniProtKB-KW"/>
</dbReference>
<dbReference type="PANTHER" id="PTHR30352:SF4">
    <property type="entry name" value="PYRUVATE FORMATE-LYASE 2-ACTIVATING ENZYME"/>
    <property type="match status" value="1"/>
</dbReference>
<dbReference type="SUPFAM" id="SSF102114">
    <property type="entry name" value="Radical SAM enzymes"/>
    <property type="match status" value="1"/>
</dbReference>
<accession>A0A391P610</accession>
<evidence type="ECO:0000256" key="7">
    <source>
        <dbReference type="ARBA" id="ARBA00023004"/>
    </source>
</evidence>
<dbReference type="AlphaFoldDB" id="A0A391P610"/>
<keyword evidence="8" id="KW-0411">Iron-sulfur</keyword>
<dbReference type="InterPro" id="IPR007197">
    <property type="entry name" value="rSAM"/>
</dbReference>
<feature type="domain" description="4Fe-4S ferredoxin-type" evidence="10">
    <location>
        <begin position="77"/>
        <end position="105"/>
    </location>
</feature>
<dbReference type="InterPro" id="IPR034457">
    <property type="entry name" value="Organic_radical-activating"/>
</dbReference>
<evidence type="ECO:0000256" key="3">
    <source>
        <dbReference type="ARBA" id="ARBA00022485"/>
    </source>
</evidence>
<evidence type="ECO:0000256" key="4">
    <source>
        <dbReference type="ARBA" id="ARBA00022691"/>
    </source>
</evidence>
<evidence type="ECO:0000313" key="13">
    <source>
        <dbReference type="Proteomes" id="UP000265643"/>
    </source>
</evidence>
<dbReference type="InterPro" id="IPR058240">
    <property type="entry name" value="rSAM_sf"/>
</dbReference>
<reference evidence="13" key="1">
    <citation type="submission" date="2018-09" db="EMBL/GenBank/DDBJ databases">
        <title>Draft Genome Sequence of Mediterraneibacter sp. KCTC 15684.</title>
        <authorList>
            <person name="Kim J.S."/>
            <person name="Han K.I."/>
            <person name="Suh M.K."/>
            <person name="Lee K.C."/>
            <person name="Eom M.K."/>
            <person name="Lee J.H."/>
            <person name="Park S.H."/>
            <person name="Kang S.W."/>
            <person name="Park J.E."/>
            <person name="Oh B.S."/>
            <person name="Yu S.Y."/>
            <person name="Choi S.H."/>
            <person name="Lee D.H."/>
            <person name="Yoon H."/>
            <person name="Kim B."/>
            <person name="Yang S.J."/>
            <person name="Lee J.S."/>
        </authorList>
    </citation>
    <scope>NUCLEOTIDE SEQUENCE [LARGE SCALE GENOMIC DNA]</scope>
    <source>
        <strain evidence="13">KCTC 15684</strain>
    </source>
</reference>
<comment type="cofactor">
    <cofactor evidence="1">
        <name>[4Fe-4S] cluster</name>
        <dbReference type="ChEBI" id="CHEBI:49883"/>
    </cofactor>
</comment>
<dbReference type="PROSITE" id="PS51918">
    <property type="entry name" value="RADICAL_SAM"/>
    <property type="match status" value="1"/>
</dbReference>
<dbReference type="Gene3D" id="3.20.20.70">
    <property type="entry name" value="Aldolase class I"/>
    <property type="match status" value="1"/>
</dbReference>
<feature type="domain" description="4Fe-4S ferredoxin-type" evidence="10">
    <location>
        <begin position="47"/>
        <end position="76"/>
    </location>
</feature>
<protein>
    <submittedName>
        <fullName evidence="12">Glycyl-radical enzyme activating protein</fullName>
    </submittedName>
</protein>
<dbReference type="GO" id="GO:0046872">
    <property type="term" value="F:metal ion binding"/>
    <property type="evidence" value="ECO:0007669"/>
    <property type="project" value="UniProtKB-KW"/>
</dbReference>
<dbReference type="SFLD" id="SFLDG01118">
    <property type="entry name" value="activating_enzymes__group_2"/>
    <property type="match status" value="1"/>
</dbReference>
<comment type="catalytic activity">
    <reaction evidence="9">
        <text>glycyl-[protein] + reduced [flavodoxin] + S-adenosyl-L-methionine = glycin-2-yl radical-[protein] + semiquinone [flavodoxin] + 5'-deoxyadenosine + L-methionine + H(+)</text>
        <dbReference type="Rhea" id="RHEA:61976"/>
        <dbReference type="Rhea" id="RHEA-COMP:10622"/>
        <dbReference type="Rhea" id="RHEA-COMP:14480"/>
        <dbReference type="Rhea" id="RHEA-COMP:15993"/>
        <dbReference type="Rhea" id="RHEA-COMP:15994"/>
        <dbReference type="ChEBI" id="CHEBI:15378"/>
        <dbReference type="ChEBI" id="CHEBI:17319"/>
        <dbReference type="ChEBI" id="CHEBI:29947"/>
        <dbReference type="ChEBI" id="CHEBI:32722"/>
        <dbReference type="ChEBI" id="CHEBI:57618"/>
        <dbReference type="ChEBI" id="CHEBI:57844"/>
        <dbReference type="ChEBI" id="CHEBI:59789"/>
        <dbReference type="ChEBI" id="CHEBI:140311"/>
    </reaction>
</comment>
<evidence type="ECO:0000313" key="12">
    <source>
        <dbReference type="EMBL" id="GCA66268.1"/>
    </source>
</evidence>
<keyword evidence="4" id="KW-0949">S-adenosyl-L-methionine</keyword>
<dbReference type="InterPro" id="IPR001989">
    <property type="entry name" value="Radical_activat_CS"/>
</dbReference>
<dbReference type="InterPro" id="IPR017896">
    <property type="entry name" value="4Fe4S_Fe-S-bd"/>
</dbReference>
<keyword evidence="7" id="KW-0408">Iron</keyword>
<comment type="caution">
    <text evidence="12">The sequence shown here is derived from an EMBL/GenBank/DDBJ whole genome shotgun (WGS) entry which is preliminary data.</text>
</comment>
<keyword evidence="3" id="KW-0004">4Fe-4S</keyword>
<sequence length="302" mass="33939">MEQRLHVFNIERFALHDGPGIRTTVFLKGCPLHCPWCANPESQSMKPQILFREERCVGCGSCIPHCNRNAISLKDKKARIDRTKCIGCGDCANACITGAMSRCGQEMTTSEIFQIVKKDKDYYQKTKGGITLSGGEALLQTEALYPLLELCETEKIPVAIETCGYVSLKCLKKIVPKTELFLFDIKTLNPEKFKKFTGGNLEIVLENFSYLSKTSGEKTVVRIPVIPGLNDTKEEIEEIFRFARQHQVNKADLLPYHVLGIAKYQQLGRTYPFECRKGLDSKELEPFLEMGKNMGLTLTIGG</sequence>
<dbReference type="SFLD" id="SFLDS00029">
    <property type="entry name" value="Radical_SAM"/>
    <property type="match status" value="1"/>
</dbReference>
<evidence type="ECO:0000256" key="9">
    <source>
        <dbReference type="ARBA" id="ARBA00047365"/>
    </source>
</evidence>
<evidence type="ECO:0000256" key="1">
    <source>
        <dbReference type="ARBA" id="ARBA00001966"/>
    </source>
</evidence>
<evidence type="ECO:0000256" key="6">
    <source>
        <dbReference type="ARBA" id="ARBA00023002"/>
    </source>
</evidence>
<dbReference type="Proteomes" id="UP000265643">
    <property type="component" value="Unassembled WGS sequence"/>
</dbReference>
<dbReference type="SUPFAM" id="SSF54862">
    <property type="entry name" value="4Fe-4S ferredoxins"/>
    <property type="match status" value="1"/>
</dbReference>
<dbReference type="Pfam" id="PF04055">
    <property type="entry name" value="Radical_SAM"/>
    <property type="match status" value="1"/>
</dbReference>
<proteinExistence type="inferred from homology"/>
<organism evidence="12 13">
    <name type="scientific">Mediterraneibacter butyricigenes</name>
    <dbReference type="NCBI Taxonomy" id="2316025"/>
    <lineage>
        <taxon>Bacteria</taxon>
        <taxon>Bacillati</taxon>
        <taxon>Bacillota</taxon>
        <taxon>Clostridia</taxon>
        <taxon>Lachnospirales</taxon>
        <taxon>Lachnospiraceae</taxon>
        <taxon>Mediterraneibacter</taxon>
    </lineage>
</organism>
<dbReference type="InterPro" id="IPR040074">
    <property type="entry name" value="BssD/PflA/YjjW"/>
</dbReference>
<dbReference type="Gene3D" id="3.30.70.20">
    <property type="match status" value="1"/>
</dbReference>
<dbReference type="PANTHER" id="PTHR30352">
    <property type="entry name" value="PYRUVATE FORMATE-LYASE-ACTIVATING ENZYME"/>
    <property type="match status" value="1"/>
</dbReference>